<dbReference type="PANTHER" id="PTHR47919:SF2">
    <property type="entry name" value="CUB DOMAIN-CONTAINING PROTEIN-RELATED"/>
    <property type="match status" value="1"/>
</dbReference>
<dbReference type="EMBL" id="GL379943">
    <property type="protein sequence ID" value="EGT37197.1"/>
    <property type="molecule type" value="Genomic_DNA"/>
</dbReference>
<feature type="compositionally biased region" description="Polar residues" evidence="1">
    <location>
        <begin position="430"/>
        <end position="464"/>
    </location>
</feature>
<evidence type="ECO:0000313" key="4">
    <source>
        <dbReference type="EMBL" id="EGT37197.1"/>
    </source>
</evidence>
<dbReference type="OMA" id="MPPANTI"/>
<protein>
    <submittedName>
        <fullName evidence="4">Uncharacterized protein</fullName>
    </submittedName>
</protein>
<feature type="domain" description="DUF7591" evidence="3">
    <location>
        <begin position="174"/>
        <end position="274"/>
    </location>
</feature>
<sequence length="511" mass="56546">MEMNLVIIIDKQRLVLAFFAEIDQCYQGVVNKDLNPYIFTAEQFQIDLRVSDKQGEFSFKVVWSKYPGTCQMNMILSDHSGLAGYPTECVTTYSSPNKVMLVGFSLKDDLDVSLRQSAVFEGDSTNGKYLGNLYYARYQQIVSPSNKLTIYTFGLHKEFNYTLYMGMDIRAAGDVEVFQGMNCPSDPNKACYITLNSYFNVSAVATIGRQPDILKQFFQFPSESTLKIYEDQISDSNLLATIDKTNYMTKFPMEVKNSLKIYHLDTGRVSLPLAKTAAEAQYNSVFDGRFVNIHSFDYRRTSYDQDTTETFVTENKQQLYFKFNVKYFDVNGATSLAIKISKGGLVVYSDSFTASHMPPANTIKVLGDTMTVSYQTYGNYTQGFEVDLLTTKNDDVSSSSTSNPSITSSTVFTSTQSITLSSRSSSSPTKQTAASNTSMKSSTISDLPTTGQTSAPGGVTTTKVQPAPGGSTTTVPSVTRGTTERYESTTKSGMTPLSLVPLIWLTTVLLL</sequence>
<dbReference type="AlphaFoldDB" id="G0NTA7"/>
<dbReference type="Pfam" id="PF24511">
    <property type="entry name" value="DUF7591"/>
    <property type="match status" value="1"/>
</dbReference>
<dbReference type="STRING" id="135651.G0NTA7"/>
<dbReference type="GO" id="GO:0045087">
    <property type="term" value="P:innate immune response"/>
    <property type="evidence" value="ECO:0007669"/>
    <property type="project" value="TreeGrafter"/>
</dbReference>
<reference evidence="5" key="1">
    <citation type="submission" date="2011-07" db="EMBL/GenBank/DDBJ databases">
        <authorList>
            <consortium name="Caenorhabditis brenneri Sequencing and Analysis Consortium"/>
            <person name="Wilson R.K."/>
        </authorList>
    </citation>
    <scope>NUCLEOTIDE SEQUENCE [LARGE SCALE GENOMIC DNA]</scope>
    <source>
        <strain evidence="5">PB2801</strain>
    </source>
</reference>
<dbReference type="OrthoDB" id="5848077at2759"/>
<feature type="compositionally biased region" description="Low complexity" evidence="1">
    <location>
        <begin position="417"/>
        <end position="429"/>
    </location>
</feature>
<proteinExistence type="predicted"/>
<dbReference type="Pfam" id="PF02408">
    <property type="entry name" value="CUB_2"/>
    <property type="match status" value="1"/>
</dbReference>
<evidence type="ECO:0000259" key="2">
    <source>
        <dbReference type="Pfam" id="PF02408"/>
    </source>
</evidence>
<dbReference type="Proteomes" id="UP000008068">
    <property type="component" value="Unassembled WGS sequence"/>
</dbReference>
<feature type="region of interest" description="Disordered" evidence="1">
    <location>
        <begin position="417"/>
        <end position="492"/>
    </location>
</feature>
<evidence type="ECO:0000259" key="3">
    <source>
        <dbReference type="Pfam" id="PF24511"/>
    </source>
</evidence>
<dbReference type="eggNOG" id="ENOG502TGF0">
    <property type="taxonomic scope" value="Eukaryota"/>
</dbReference>
<evidence type="ECO:0000256" key="1">
    <source>
        <dbReference type="SAM" id="MobiDB-lite"/>
    </source>
</evidence>
<keyword evidence="5" id="KW-1185">Reference proteome</keyword>
<dbReference type="PANTHER" id="PTHR47919">
    <property type="entry name" value="INFECTION RESPONSE PROTEIN-RELATED"/>
    <property type="match status" value="1"/>
</dbReference>
<organism evidence="5">
    <name type="scientific">Caenorhabditis brenneri</name>
    <name type="common">Nematode worm</name>
    <dbReference type="NCBI Taxonomy" id="135651"/>
    <lineage>
        <taxon>Eukaryota</taxon>
        <taxon>Metazoa</taxon>
        <taxon>Ecdysozoa</taxon>
        <taxon>Nematoda</taxon>
        <taxon>Chromadorea</taxon>
        <taxon>Rhabditida</taxon>
        <taxon>Rhabditina</taxon>
        <taxon>Rhabditomorpha</taxon>
        <taxon>Rhabditoidea</taxon>
        <taxon>Rhabditidae</taxon>
        <taxon>Peloderinae</taxon>
        <taxon>Caenorhabditis</taxon>
    </lineage>
</organism>
<gene>
    <name evidence="4" type="ORF">CAEBREN_13119</name>
</gene>
<evidence type="ECO:0000313" key="5">
    <source>
        <dbReference type="Proteomes" id="UP000008068"/>
    </source>
</evidence>
<dbReference type="InterPro" id="IPR056013">
    <property type="entry name" value="DUF7591"/>
</dbReference>
<feature type="compositionally biased region" description="Low complexity" evidence="1">
    <location>
        <begin position="468"/>
        <end position="481"/>
    </location>
</feature>
<feature type="domain" description="CUB-like" evidence="2">
    <location>
        <begin position="29"/>
        <end position="67"/>
    </location>
</feature>
<dbReference type="HOGENOM" id="CLU_040706_0_0_1"/>
<accession>G0NTA7</accession>
<dbReference type="InterPro" id="IPR003366">
    <property type="entry name" value="CUB-like_dom"/>
</dbReference>
<dbReference type="InParanoid" id="G0NTA7"/>
<name>G0NTA7_CAEBE</name>
<dbReference type="FunCoup" id="G0NTA7">
    <property type="interactions" value="2021"/>
</dbReference>